<feature type="non-terminal residue" evidence="1">
    <location>
        <position position="61"/>
    </location>
</feature>
<reference evidence="1" key="1">
    <citation type="journal article" date="2019" name="Sci. Rep.">
        <title>Draft genome of Tanacetum cinerariifolium, the natural source of mosquito coil.</title>
        <authorList>
            <person name="Yamashiro T."/>
            <person name="Shiraishi A."/>
            <person name="Satake H."/>
            <person name="Nakayama K."/>
        </authorList>
    </citation>
    <scope>NUCLEOTIDE SEQUENCE</scope>
</reference>
<protein>
    <submittedName>
        <fullName evidence="1">Uncharacterized protein</fullName>
    </submittedName>
</protein>
<dbReference type="AlphaFoldDB" id="A0A699TBT8"/>
<proteinExistence type="predicted"/>
<accession>A0A699TBT8</accession>
<dbReference type="EMBL" id="BKCJ011232764">
    <property type="protein sequence ID" value="GFD07637.1"/>
    <property type="molecule type" value="Genomic_DNA"/>
</dbReference>
<evidence type="ECO:0000313" key="1">
    <source>
        <dbReference type="EMBL" id="GFD07637.1"/>
    </source>
</evidence>
<name>A0A699TBT8_TANCI</name>
<sequence length="61" mass="7298">MDQRMNEEVKVAVQIQSDCFCDEAQRENDEFLKTADENMQKIIKKQVKEFRKDFERISKGV</sequence>
<gene>
    <name evidence="1" type="ORF">Tci_879606</name>
</gene>
<organism evidence="1">
    <name type="scientific">Tanacetum cinerariifolium</name>
    <name type="common">Dalmatian daisy</name>
    <name type="synonym">Chrysanthemum cinerariifolium</name>
    <dbReference type="NCBI Taxonomy" id="118510"/>
    <lineage>
        <taxon>Eukaryota</taxon>
        <taxon>Viridiplantae</taxon>
        <taxon>Streptophyta</taxon>
        <taxon>Embryophyta</taxon>
        <taxon>Tracheophyta</taxon>
        <taxon>Spermatophyta</taxon>
        <taxon>Magnoliopsida</taxon>
        <taxon>eudicotyledons</taxon>
        <taxon>Gunneridae</taxon>
        <taxon>Pentapetalae</taxon>
        <taxon>asterids</taxon>
        <taxon>campanulids</taxon>
        <taxon>Asterales</taxon>
        <taxon>Asteraceae</taxon>
        <taxon>Asteroideae</taxon>
        <taxon>Anthemideae</taxon>
        <taxon>Anthemidinae</taxon>
        <taxon>Tanacetum</taxon>
    </lineage>
</organism>
<comment type="caution">
    <text evidence="1">The sequence shown here is derived from an EMBL/GenBank/DDBJ whole genome shotgun (WGS) entry which is preliminary data.</text>
</comment>